<dbReference type="EMBL" id="LZYZ01000001">
    <property type="protein sequence ID" value="OOM16719.1"/>
    <property type="molecule type" value="Genomic_DNA"/>
</dbReference>
<comment type="caution">
    <text evidence="1">The sequence shown here is derived from an EMBL/GenBank/DDBJ whole genome shotgun (WGS) entry which is preliminary data.</text>
</comment>
<sequence>MITNKENSKKNISAINRLFNSIDNLLIEEREQRLKSKLGKEIKNCIFTDEIVARLNENDFSGVVDEQNNIVALFSSIFPVFIKDGDIIFRLYKHKIEVDLSDEMRDRYIYMFSDGRLTSGLFQCFTLSDDEYIYGIKRIIDSIPLFKTAIIDTLENFKKNIDIHNNKIENSKNRQPLVEKNYNQLFNYLLKSKNSNI</sequence>
<reference evidence="1 2" key="1">
    <citation type="submission" date="2016-05" db="EMBL/GenBank/DDBJ databases">
        <title>Microbial solvent formation.</title>
        <authorList>
            <person name="Poehlein A."/>
            <person name="Montoya Solano J.D."/>
            <person name="Flitsch S."/>
            <person name="Krabben P."/>
            <person name="Duerre P."/>
            <person name="Daniel R."/>
        </authorList>
    </citation>
    <scope>NUCLEOTIDE SEQUENCE [LARGE SCALE GENOMIC DNA]</scope>
    <source>
        <strain evidence="1 2">L1-8</strain>
    </source>
</reference>
<organism evidence="1 2">
    <name type="scientific">Clostridium saccharobutylicum</name>
    <dbReference type="NCBI Taxonomy" id="169679"/>
    <lineage>
        <taxon>Bacteria</taxon>
        <taxon>Bacillati</taxon>
        <taxon>Bacillota</taxon>
        <taxon>Clostridia</taxon>
        <taxon>Eubacteriales</taxon>
        <taxon>Clostridiaceae</taxon>
        <taxon>Clostridium</taxon>
    </lineage>
</organism>
<protein>
    <submittedName>
        <fullName evidence="1">Uncharacterized protein</fullName>
    </submittedName>
</protein>
<evidence type="ECO:0000313" key="2">
    <source>
        <dbReference type="Proteomes" id="UP000191154"/>
    </source>
</evidence>
<dbReference type="AlphaFoldDB" id="A0A1S8NJP8"/>
<dbReference type="Proteomes" id="UP000191154">
    <property type="component" value="Unassembled WGS sequence"/>
</dbReference>
<evidence type="ECO:0000313" key="1">
    <source>
        <dbReference type="EMBL" id="OOM16719.1"/>
    </source>
</evidence>
<dbReference type="RefSeq" id="WP_077864393.1">
    <property type="nucleotide sequence ID" value="NZ_LZYZ01000001.1"/>
</dbReference>
<proteinExistence type="predicted"/>
<gene>
    <name evidence="1" type="ORF">CLOSAC_10120</name>
</gene>
<name>A0A1S8NJP8_CLOSA</name>
<accession>A0A1S8NJP8</accession>